<dbReference type="PRINTS" id="PR00091">
    <property type="entry name" value="NITROGNASEII"/>
</dbReference>
<dbReference type="PANTHER" id="PTHR42864">
    <property type="entry name" value="LIGHT-INDEPENDENT PROTOCHLOROPHYLLIDE REDUCTASE IRON-SULFUR ATP-BINDING PROTEIN"/>
    <property type="match status" value="1"/>
</dbReference>
<dbReference type="Proteomes" id="UP000273278">
    <property type="component" value="Chromosome"/>
</dbReference>
<comment type="cofactor">
    <cofactor evidence="1">
        <name>[4Fe-4S] cluster</name>
        <dbReference type="ChEBI" id="CHEBI:49883"/>
    </cofactor>
</comment>
<dbReference type="InterPro" id="IPR027417">
    <property type="entry name" value="P-loop_NTPase"/>
</dbReference>
<dbReference type="PROSITE" id="PS00746">
    <property type="entry name" value="NIFH_FRXC_1"/>
    <property type="match status" value="1"/>
</dbReference>
<dbReference type="CDD" id="cd02040">
    <property type="entry name" value="NifH"/>
    <property type="match status" value="1"/>
</dbReference>
<evidence type="ECO:0000256" key="7">
    <source>
        <dbReference type="ARBA" id="ARBA00023014"/>
    </source>
</evidence>
<dbReference type="Pfam" id="PF00142">
    <property type="entry name" value="Fer4_NifH"/>
    <property type="match status" value="1"/>
</dbReference>
<gene>
    <name evidence="11" type="ORF">BKD89_05710</name>
</gene>
<dbReference type="Gene3D" id="3.40.50.1980">
    <property type="entry name" value="Nitrogenase molybdenum iron protein domain"/>
    <property type="match status" value="1"/>
</dbReference>
<dbReference type="PROSITE" id="PS51026">
    <property type="entry name" value="NIFH_FRXC_3"/>
    <property type="match status" value="1"/>
</dbReference>
<protein>
    <recommendedName>
        <fullName evidence="10">Nitrogenase/oxidoreductase component 1 domain-containing protein</fullName>
    </recommendedName>
</protein>
<keyword evidence="4 8" id="KW-0547">Nucleotide-binding</keyword>
<feature type="domain" description="Nitrogenase/oxidoreductase component 1" evidence="10">
    <location>
        <begin position="304"/>
        <end position="666"/>
    </location>
</feature>
<name>A0A3G3IIA5_9ARCH</name>
<evidence type="ECO:0000256" key="5">
    <source>
        <dbReference type="ARBA" id="ARBA00022840"/>
    </source>
</evidence>
<dbReference type="Gene3D" id="3.40.50.12380">
    <property type="entry name" value="Nitrogenase MoFe cofactor biosynthesis protein NifE, C-terminal"/>
    <property type="match status" value="1"/>
</dbReference>
<dbReference type="AlphaFoldDB" id="A0A3G3IIA5"/>
<evidence type="ECO:0000256" key="4">
    <source>
        <dbReference type="ARBA" id="ARBA00022741"/>
    </source>
</evidence>
<dbReference type="GeneID" id="41321939"/>
<evidence type="ECO:0000256" key="9">
    <source>
        <dbReference type="SAM" id="MobiDB-lite"/>
    </source>
</evidence>
<dbReference type="GO" id="GO:0005524">
    <property type="term" value="F:ATP binding"/>
    <property type="evidence" value="ECO:0007669"/>
    <property type="project" value="UniProtKB-KW"/>
</dbReference>
<dbReference type="RefSeq" id="WP_015505046.1">
    <property type="nucleotide sequence ID" value="NZ_CP017686.1"/>
</dbReference>
<organism evidence="11 12">
    <name type="scientific">Methanomethylophilus alvi</name>
    <dbReference type="NCBI Taxonomy" id="1291540"/>
    <lineage>
        <taxon>Archaea</taxon>
        <taxon>Methanobacteriati</taxon>
        <taxon>Thermoplasmatota</taxon>
        <taxon>Thermoplasmata</taxon>
        <taxon>Methanomassiliicoccales</taxon>
        <taxon>Methanomethylophilaceae</taxon>
        <taxon>Methanomethylophilus</taxon>
    </lineage>
</organism>
<dbReference type="SUPFAM" id="SSF53807">
    <property type="entry name" value="Helical backbone' metal receptor"/>
    <property type="match status" value="1"/>
</dbReference>
<reference evidence="11 12" key="1">
    <citation type="submission" date="2016-10" db="EMBL/GenBank/DDBJ databases">
        <title>Complete genome of the TMA-utilizing, human hosted archaeon Methanomethylophilus alvus Gen. nov, sp. nov., strain Mx-05, derived from a pure culture.</title>
        <authorList>
            <person name="Brugere J.-F."/>
            <person name="Ben Hania W."/>
            <person name="Chaudhary P.P."/>
            <person name="Gaci N."/>
            <person name="Borrel G."/>
            <person name="Cao Van Tuat L."/>
            <person name="Fardeau M.-L."/>
            <person name="Harris H.M.B."/>
            <person name="O'Toole P.W."/>
            <person name="Ollivier B."/>
        </authorList>
    </citation>
    <scope>NUCLEOTIDE SEQUENCE [LARGE SCALE GENOMIC DNA]</scope>
    <source>
        <strain evidence="11 12">Mx-05</strain>
    </source>
</reference>
<dbReference type="SUPFAM" id="SSF52540">
    <property type="entry name" value="P-loop containing nucleoside triphosphate hydrolases"/>
    <property type="match status" value="1"/>
</dbReference>
<sequence length="717" mass="77085">MGRKIAIYGKGGIGKSTVSSNLTAALGDMGVKVMQVGCDPKHDSTRGLIGGRSQNTVLEYLKTVKPEDRRLEDVMATGYRGCLCVEAGGPEPGVGCAGRGIISAFDLLDDLGAESVDTDITLFDVLGDVVCGGFAVPLRNGYADTVYIVTSGEFMSIYAANNILRGTANYDPDRIGGLIFNSRGDPAEDGRVKAFSEAVGVPVIAVFGRSPIFMEAEKQGKTVVEMRPDSPEASSFRGLAQKVLEGRRYRARFLSEDELERTILGRTSVPEKAAPASVQSNTGSRRPRPYSSRIAEYDEPLNGCAFSGASSVCTSIDGLTTVLHSPKSCAHFTIQLDSNSVNGAMRRGYRVVKAFEDPDVICTDMKEHDMIFGGGKALEHVLGKCVAAGKKDIAVITACPPGIIGDDVPGIVGKVEMNNPGTRICILKEDGNATGDFMQGVIDAGIGLVERFSSPGETIPFSVNLVGSKTMSSNMQSELAHVSSILSSLGITVNCILPGITDMKGLEGASRATVNLKLNPDVFSDKICRFLEDRYGMKTLEEPVRGGIEGTSRWVRCVARFFGCEEKADMIIDGMRERFDRMMDGPRRILSGKTCCIVAINNDISWIVEAVEGAGLEIKGAYILSRSDHTDDLTDERMPDGFTAIYENDVPDVMRTINSSHPDILLVPAIADVDPSIYQSRLPCAPSTDTFAARGLTDDWIRGMLAPKEEGWRKDVA</sequence>
<evidence type="ECO:0000256" key="2">
    <source>
        <dbReference type="ARBA" id="ARBA00005504"/>
    </source>
</evidence>
<dbReference type="Pfam" id="PF00148">
    <property type="entry name" value="Oxidored_nitro"/>
    <property type="match status" value="1"/>
</dbReference>
<dbReference type="CDD" id="cd00316">
    <property type="entry name" value="Oxidoreductase_nitrogenase"/>
    <property type="match status" value="1"/>
</dbReference>
<comment type="similarity">
    <text evidence="2 8">Belongs to the NifH/BchL/ChlL family.</text>
</comment>
<evidence type="ECO:0000256" key="6">
    <source>
        <dbReference type="ARBA" id="ARBA00023004"/>
    </source>
</evidence>
<dbReference type="OMA" id="HGCAFSG"/>
<dbReference type="InterPro" id="IPR000392">
    <property type="entry name" value="NifH/frxC"/>
</dbReference>
<accession>A0A3G3IIA5</accession>
<evidence type="ECO:0000256" key="1">
    <source>
        <dbReference type="ARBA" id="ARBA00001966"/>
    </source>
</evidence>
<evidence type="ECO:0000313" key="11">
    <source>
        <dbReference type="EMBL" id="AYQ55294.1"/>
    </source>
</evidence>
<keyword evidence="6 8" id="KW-0408">Iron</keyword>
<dbReference type="InterPro" id="IPR030655">
    <property type="entry name" value="NifH/chlL_CS"/>
</dbReference>
<feature type="region of interest" description="Disordered" evidence="9">
    <location>
        <begin position="265"/>
        <end position="290"/>
    </location>
</feature>
<dbReference type="EMBL" id="CP017686">
    <property type="protein sequence ID" value="AYQ55294.1"/>
    <property type="molecule type" value="Genomic_DNA"/>
</dbReference>
<proteinExistence type="inferred from homology"/>
<keyword evidence="8" id="KW-0560">Oxidoreductase</keyword>
<dbReference type="Gene3D" id="3.40.50.300">
    <property type="entry name" value="P-loop containing nucleotide triphosphate hydrolases"/>
    <property type="match status" value="1"/>
</dbReference>
<dbReference type="InterPro" id="IPR000510">
    <property type="entry name" value="Nase/OxRdtase_comp1"/>
</dbReference>
<evidence type="ECO:0000259" key="10">
    <source>
        <dbReference type="Pfam" id="PF00148"/>
    </source>
</evidence>
<dbReference type="GO" id="GO:0046872">
    <property type="term" value="F:metal ion binding"/>
    <property type="evidence" value="ECO:0007669"/>
    <property type="project" value="UniProtKB-KW"/>
</dbReference>
<evidence type="ECO:0000313" key="12">
    <source>
        <dbReference type="Proteomes" id="UP000273278"/>
    </source>
</evidence>
<dbReference type="GO" id="GO:0051539">
    <property type="term" value="F:4 iron, 4 sulfur cluster binding"/>
    <property type="evidence" value="ECO:0007669"/>
    <property type="project" value="UniProtKB-KW"/>
</dbReference>
<evidence type="ECO:0000256" key="3">
    <source>
        <dbReference type="ARBA" id="ARBA00022723"/>
    </source>
</evidence>
<keyword evidence="5 8" id="KW-0067">ATP-binding</keyword>
<keyword evidence="3 8" id="KW-0479">Metal-binding</keyword>
<evidence type="ECO:0000256" key="8">
    <source>
        <dbReference type="RuleBase" id="RU003688"/>
    </source>
</evidence>
<dbReference type="PANTHER" id="PTHR42864:SF2">
    <property type="entry name" value="LIGHT-INDEPENDENT PROTOCHLOROPHYLLIDE REDUCTASE IRON-SULFUR ATP-BINDING PROTEIN"/>
    <property type="match status" value="1"/>
</dbReference>
<dbReference type="PROSITE" id="PS00692">
    <property type="entry name" value="NIFH_FRXC_2"/>
    <property type="match status" value="1"/>
</dbReference>
<dbReference type="GO" id="GO:0016491">
    <property type="term" value="F:oxidoreductase activity"/>
    <property type="evidence" value="ECO:0007669"/>
    <property type="project" value="UniProtKB-KW"/>
</dbReference>
<keyword evidence="8" id="KW-0004">4Fe-4S</keyword>
<keyword evidence="7 8" id="KW-0411">Iron-sulfur</keyword>